<dbReference type="GO" id="GO:0016020">
    <property type="term" value="C:membrane"/>
    <property type="evidence" value="ECO:0007669"/>
    <property type="project" value="UniProtKB-SubCell"/>
</dbReference>
<organism evidence="8 9">
    <name type="scientific">Rhypophila decipiens</name>
    <dbReference type="NCBI Taxonomy" id="261697"/>
    <lineage>
        <taxon>Eukaryota</taxon>
        <taxon>Fungi</taxon>
        <taxon>Dikarya</taxon>
        <taxon>Ascomycota</taxon>
        <taxon>Pezizomycotina</taxon>
        <taxon>Sordariomycetes</taxon>
        <taxon>Sordariomycetidae</taxon>
        <taxon>Sordariales</taxon>
        <taxon>Naviculisporaceae</taxon>
        <taxon>Rhypophila</taxon>
    </lineage>
</organism>
<dbReference type="PANTHER" id="PTHR23292:SF6">
    <property type="entry name" value="FI16602P1-RELATED"/>
    <property type="match status" value="1"/>
</dbReference>
<evidence type="ECO:0000313" key="8">
    <source>
        <dbReference type="EMBL" id="KAK4220002.1"/>
    </source>
</evidence>
<feature type="compositionally biased region" description="Polar residues" evidence="6">
    <location>
        <begin position="1"/>
        <end position="32"/>
    </location>
</feature>
<dbReference type="SMART" id="SM00714">
    <property type="entry name" value="LITAF"/>
    <property type="match status" value="1"/>
</dbReference>
<dbReference type="Proteomes" id="UP001301769">
    <property type="component" value="Unassembled WGS sequence"/>
</dbReference>
<dbReference type="AlphaFoldDB" id="A0AAN6YPH1"/>
<reference evidence="8" key="1">
    <citation type="journal article" date="2023" name="Mol. Phylogenet. Evol.">
        <title>Genome-scale phylogeny and comparative genomics of the fungal order Sordariales.</title>
        <authorList>
            <person name="Hensen N."/>
            <person name="Bonometti L."/>
            <person name="Westerberg I."/>
            <person name="Brannstrom I.O."/>
            <person name="Guillou S."/>
            <person name="Cros-Aarteil S."/>
            <person name="Calhoun S."/>
            <person name="Haridas S."/>
            <person name="Kuo A."/>
            <person name="Mondo S."/>
            <person name="Pangilinan J."/>
            <person name="Riley R."/>
            <person name="LaButti K."/>
            <person name="Andreopoulos B."/>
            <person name="Lipzen A."/>
            <person name="Chen C."/>
            <person name="Yan M."/>
            <person name="Daum C."/>
            <person name="Ng V."/>
            <person name="Clum A."/>
            <person name="Steindorff A."/>
            <person name="Ohm R.A."/>
            <person name="Martin F."/>
            <person name="Silar P."/>
            <person name="Natvig D.O."/>
            <person name="Lalanne C."/>
            <person name="Gautier V."/>
            <person name="Ament-Velasquez S.L."/>
            <person name="Kruys A."/>
            <person name="Hutchinson M.I."/>
            <person name="Powell A.J."/>
            <person name="Barry K."/>
            <person name="Miller A.N."/>
            <person name="Grigoriev I.V."/>
            <person name="Debuchy R."/>
            <person name="Gladieux P."/>
            <person name="Hiltunen Thoren M."/>
            <person name="Johannesson H."/>
        </authorList>
    </citation>
    <scope>NUCLEOTIDE SEQUENCE</scope>
    <source>
        <strain evidence="8">PSN293</strain>
    </source>
</reference>
<keyword evidence="9" id="KW-1185">Reference proteome</keyword>
<feature type="compositionally biased region" description="Polar residues" evidence="6">
    <location>
        <begin position="267"/>
        <end position="283"/>
    </location>
</feature>
<accession>A0AAN6YPH1</accession>
<dbReference type="PROSITE" id="PS51837">
    <property type="entry name" value="LITAF"/>
    <property type="match status" value="1"/>
</dbReference>
<evidence type="ECO:0000259" key="7">
    <source>
        <dbReference type="PROSITE" id="PS51837"/>
    </source>
</evidence>
<dbReference type="Pfam" id="PF10601">
    <property type="entry name" value="zf-LITAF-like"/>
    <property type="match status" value="1"/>
</dbReference>
<feature type="compositionally biased region" description="Polar residues" evidence="6">
    <location>
        <begin position="65"/>
        <end position="92"/>
    </location>
</feature>
<keyword evidence="5" id="KW-0472">Membrane</keyword>
<dbReference type="EMBL" id="MU858046">
    <property type="protein sequence ID" value="KAK4220002.1"/>
    <property type="molecule type" value="Genomic_DNA"/>
</dbReference>
<feature type="region of interest" description="Disordered" evidence="6">
    <location>
        <begin position="260"/>
        <end position="283"/>
    </location>
</feature>
<dbReference type="GO" id="GO:0008270">
    <property type="term" value="F:zinc ion binding"/>
    <property type="evidence" value="ECO:0007669"/>
    <property type="project" value="TreeGrafter"/>
</dbReference>
<comment type="caution">
    <text evidence="8">The sequence shown here is derived from an EMBL/GenBank/DDBJ whole genome shotgun (WGS) entry which is preliminary data.</text>
</comment>
<feature type="compositionally biased region" description="Low complexity" evidence="6">
    <location>
        <begin position="53"/>
        <end position="64"/>
    </location>
</feature>
<reference evidence="8" key="2">
    <citation type="submission" date="2023-05" db="EMBL/GenBank/DDBJ databases">
        <authorList>
            <consortium name="Lawrence Berkeley National Laboratory"/>
            <person name="Steindorff A."/>
            <person name="Hensen N."/>
            <person name="Bonometti L."/>
            <person name="Westerberg I."/>
            <person name="Brannstrom I.O."/>
            <person name="Guillou S."/>
            <person name="Cros-Aarteil S."/>
            <person name="Calhoun S."/>
            <person name="Haridas S."/>
            <person name="Kuo A."/>
            <person name="Mondo S."/>
            <person name="Pangilinan J."/>
            <person name="Riley R."/>
            <person name="Labutti K."/>
            <person name="Andreopoulos B."/>
            <person name="Lipzen A."/>
            <person name="Chen C."/>
            <person name="Yanf M."/>
            <person name="Daum C."/>
            <person name="Ng V."/>
            <person name="Clum A."/>
            <person name="Ohm R."/>
            <person name="Martin F."/>
            <person name="Silar P."/>
            <person name="Natvig D."/>
            <person name="Lalanne C."/>
            <person name="Gautier V."/>
            <person name="Ament-Velasquez S.L."/>
            <person name="Kruys A."/>
            <person name="Hutchinson M.I."/>
            <person name="Powell A.J."/>
            <person name="Barry K."/>
            <person name="Miller A.N."/>
            <person name="Grigoriev I.V."/>
            <person name="Debuchy R."/>
            <person name="Gladieux P."/>
            <person name="Thoren M.H."/>
            <person name="Johannesson H."/>
        </authorList>
    </citation>
    <scope>NUCLEOTIDE SEQUENCE</scope>
    <source>
        <strain evidence="8">PSN293</strain>
    </source>
</reference>
<dbReference type="InterPro" id="IPR006629">
    <property type="entry name" value="LITAF"/>
</dbReference>
<dbReference type="InterPro" id="IPR037519">
    <property type="entry name" value="LITAF_fam"/>
</dbReference>
<evidence type="ECO:0000256" key="1">
    <source>
        <dbReference type="ARBA" id="ARBA00004170"/>
    </source>
</evidence>
<protein>
    <recommendedName>
        <fullName evidence="7">LITAF domain-containing protein</fullName>
    </recommendedName>
</protein>
<feature type="compositionally biased region" description="Low complexity" evidence="6">
    <location>
        <begin position="93"/>
        <end position="109"/>
    </location>
</feature>
<comment type="subcellular location">
    <subcellularLocation>
        <location evidence="1">Membrane</location>
        <topology evidence="1">Peripheral membrane protein</topology>
    </subcellularLocation>
</comment>
<sequence length="283" mass="30276">MASQTTKPGYSNPPLSMTTGTTSVQEPLASNPTLTTATETTSPKVPEKSNLNPPRTTAPATTSAQEPTGTASESTSNNTHEPSTLQPSNQNGNDASSNRRLSNLSDRALPPLPQDQTVEVPNRVINDSPPPEYMSLNIPPGGPAGGPNNNPSSQTQRSGPPTGPGSSTTRRPENYVTPLQDLNESPDYVDCPHCRTRQKTTVRHEPSTETTMAAVACCLCCGILPGLFPFCCQWFYDVEHVCPRCVKVVARMPHDGKMEPVLPPKYQPSQFQPPVTGSGNTAR</sequence>
<keyword evidence="4" id="KW-0862">Zinc</keyword>
<evidence type="ECO:0000256" key="2">
    <source>
        <dbReference type="ARBA" id="ARBA00005975"/>
    </source>
</evidence>
<evidence type="ECO:0000256" key="3">
    <source>
        <dbReference type="ARBA" id="ARBA00022723"/>
    </source>
</evidence>
<name>A0AAN6YPH1_9PEZI</name>
<proteinExistence type="inferred from homology"/>
<evidence type="ECO:0000256" key="4">
    <source>
        <dbReference type="ARBA" id="ARBA00022833"/>
    </source>
</evidence>
<gene>
    <name evidence="8" type="ORF">QBC37DRAFT_76148</name>
</gene>
<evidence type="ECO:0000313" key="9">
    <source>
        <dbReference type="Proteomes" id="UP001301769"/>
    </source>
</evidence>
<evidence type="ECO:0000256" key="6">
    <source>
        <dbReference type="SAM" id="MobiDB-lite"/>
    </source>
</evidence>
<evidence type="ECO:0000256" key="5">
    <source>
        <dbReference type="ARBA" id="ARBA00023136"/>
    </source>
</evidence>
<dbReference type="PANTHER" id="PTHR23292">
    <property type="entry name" value="LIPOPOLYSACCHARIDE-INDUCED TUMOR NECROSIS FACTOR-ALPHA FACTOR"/>
    <property type="match status" value="1"/>
</dbReference>
<feature type="domain" description="LITAF" evidence="7">
    <location>
        <begin position="171"/>
        <end position="254"/>
    </location>
</feature>
<feature type="compositionally biased region" description="Low complexity" evidence="6">
    <location>
        <begin position="146"/>
        <end position="169"/>
    </location>
</feature>
<comment type="similarity">
    <text evidence="2">Belongs to the CDIP1/LITAF family.</text>
</comment>
<keyword evidence="3" id="KW-0479">Metal-binding</keyword>
<feature type="region of interest" description="Disordered" evidence="6">
    <location>
        <begin position="1"/>
        <end position="188"/>
    </location>
</feature>